<accession>A0A645D0H2</accession>
<dbReference type="AlphaFoldDB" id="A0A645D0H2"/>
<gene>
    <name evidence="1" type="ORF">SDC9_129739</name>
</gene>
<dbReference type="InterPro" id="IPR018490">
    <property type="entry name" value="cNMP-bd_dom_sf"/>
</dbReference>
<organism evidence="1">
    <name type="scientific">bioreactor metagenome</name>
    <dbReference type="NCBI Taxonomy" id="1076179"/>
    <lineage>
        <taxon>unclassified sequences</taxon>
        <taxon>metagenomes</taxon>
        <taxon>ecological metagenomes</taxon>
    </lineage>
</organism>
<evidence type="ECO:0000313" key="1">
    <source>
        <dbReference type="EMBL" id="MPM82677.1"/>
    </source>
</evidence>
<proteinExistence type="predicted"/>
<dbReference type="Gene3D" id="2.60.120.10">
    <property type="entry name" value="Jelly Rolls"/>
    <property type="match status" value="1"/>
</dbReference>
<sequence>MEKFKELLAQECSLKLSEELIDKLLAPAETIELKRNEVLIMSGRYDPNIYIVKDGVMRYSYMDGVKEITFVFALPASMMISMHSFYSGLPAFYQIEACCKSTVLRVPQSHYNHLVETSHEFAKWALRYSQGQIYYLEKKDSVVNGNAKERLLSLIQNRPEIMEIIPLKHIASYIGVTQPYLSLLKKKIKAQK</sequence>
<evidence type="ECO:0008006" key="2">
    <source>
        <dbReference type="Google" id="ProtNLM"/>
    </source>
</evidence>
<dbReference type="CDD" id="cd00038">
    <property type="entry name" value="CAP_ED"/>
    <property type="match status" value="1"/>
</dbReference>
<dbReference type="InterPro" id="IPR014710">
    <property type="entry name" value="RmlC-like_jellyroll"/>
</dbReference>
<name>A0A645D0H2_9ZZZZ</name>
<reference evidence="1" key="1">
    <citation type="submission" date="2019-08" db="EMBL/GenBank/DDBJ databases">
        <authorList>
            <person name="Kucharzyk K."/>
            <person name="Murdoch R.W."/>
            <person name="Higgins S."/>
            <person name="Loffler F."/>
        </authorList>
    </citation>
    <scope>NUCLEOTIDE SEQUENCE</scope>
</reference>
<dbReference type="EMBL" id="VSSQ01031689">
    <property type="protein sequence ID" value="MPM82677.1"/>
    <property type="molecule type" value="Genomic_DNA"/>
</dbReference>
<dbReference type="SUPFAM" id="SSF51206">
    <property type="entry name" value="cAMP-binding domain-like"/>
    <property type="match status" value="1"/>
</dbReference>
<dbReference type="InterPro" id="IPR000595">
    <property type="entry name" value="cNMP-bd_dom"/>
</dbReference>
<protein>
    <recommendedName>
        <fullName evidence="2">Cyclic nucleotide-binding domain-containing protein</fullName>
    </recommendedName>
</protein>
<comment type="caution">
    <text evidence="1">The sequence shown here is derived from an EMBL/GenBank/DDBJ whole genome shotgun (WGS) entry which is preliminary data.</text>
</comment>